<reference evidence="5" key="1">
    <citation type="submission" date="2021-01" db="EMBL/GenBank/DDBJ databases">
        <authorList>
            <person name="Corre E."/>
            <person name="Pelletier E."/>
            <person name="Niang G."/>
            <person name="Scheremetjew M."/>
            <person name="Finn R."/>
            <person name="Kale V."/>
            <person name="Holt S."/>
            <person name="Cochrane G."/>
            <person name="Meng A."/>
            <person name="Brown T."/>
            <person name="Cohen L."/>
        </authorList>
    </citation>
    <scope>NUCLEOTIDE SEQUENCE</scope>
    <source>
        <strain evidence="5">CCMP 769</strain>
    </source>
</reference>
<feature type="compositionally biased region" description="Polar residues" evidence="4">
    <location>
        <begin position="569"/>
        <end position="583"/>
    </location>
</feature>
<feature type="region of interest" description="Disordered" evidence="4">
    <location>
        <begin position="604"/>
        <end position="623"/>
    </location>
</feature>
<evidence type="ECO:0000256" key="4">
    <source>
        <dbReference type="SAM" id="MobiDB-lite"/>
    </source>
</evidence>
<dbReference type="PANTHER" id="PTHR47447">
    <property type="entry name" value="OS03G0856100 PROTEIN"/>
    <property type="match status" value="1"/>
</dbReference>
<dbReference type="EMBL" id="HBHW01000845">
    <property type="protein sequence ID" value="CAE0032733.1"/>
    <property type="molecule type" value="Transcribed_RNA"/>
</dbReference>
<organism evidence="5">
    <name type="scientific">Rhodosorus marinus</name>
    <dbReference type="NCBI Taxonomy" id="101924"/>
    <lineage>
        <taxon>Eukaryota</taxon>
        <taxon>Rhodophyta</taxon>
        <taxon>Stylonematophyceae</taxon>
        <taxon>Stylonematales</taxon>
        <taxon>Stylonemataceae</taxon>
        <taxon>Rhodosorus</taxon>
    </lineage>
</organism>
<feature type="compositionally biased region" description="Basic and acidic residues" evidence="4">
    <location>
        <begin position="530"/>
        <end position="541"/>
    </location>
</feature>
<feature type="region of interest" description="Disordered" evidence="4">
    <location>
        <begin position="498"/>
        <end position="586"/>
    </location>
</feature>
<protein>
    <recommendedName>
        <fullName evidence="6">Pentacotripeptide-repeat region of PRORP domain-containing protein</fullName>
    </recommendedName>
</protein>
<evidence type="ECO:0000256" key="2">
    <source>
        <dbReference type="PROSITE-ProRule" id="PRU00708"/>
    </source>
</evidence>
<feature type="repeat" description="PPR" evidence="2">
    <location>
        <begin position="332"/>
        <end position="366"/>
    </location>
</feature>
<feature type="compositionally biased region" description="Acidic residues" evidence="4">
    <location>
        <begin position="551"/>
        <end position="568"/>
    </location>
</feature>
<name>A0A7S2ZB56_9RHOD</name>
<accession>A0A7S2ZB56</accession>
<evidence type="ECO:0000256" key="1">
    <source>
        <dbReference type="ARBA" id="ARBA00022737"/>
    </source>
</evidence>
<dbReference type="InterPro" id="IPR011990">
    <property type="entry name" value="TPR-like_helical_dom_sf"/>
</dbReference>
<keyword evidence="1" id="KW-0677">Repeat</keyword>
<dbReference type="Pfam" id="PF12854">
    <property type="entry name" value="PPR_1"/>
    <property type="match status" value="1"/>
</dbReference>
<dbReference type="Pfam" id="PF13041">
    <property type="entry name" value="PPR_2"/>
    <property type="match status" value="2"/>
</dbReference>
<dbReference type="AlphaFoldDB" id="A0A7S2ZB56"/>
<dbReference type="Pfam" id="PF13812">
    <property type="entry name" value="PPR_3"/>
    <property type="match status" value="1"/>
</dbReference>
<feature type="repeat" description="PPR" evidence="2">
    <location>
        <begin position="227"/>
        <end position="261"/>
    </location>
</feature>
<evidence type="ECO:0000256" key="3">
    <source>
        <dbReference type="SAM" id="Coils"/>
    </source>
</evidence>
<feature type="repeat" description="PPR" evidence="2">
    <location>
        <begin position="367"/>
        <end position="401"/>
    </location>
</feature>
<feature type="compositionally biased region" description="Low complexity" evidence="4">
    <location>
        <begin position="604"/>
        <end position="615"/>
    </location>
</feature>
<keyword evidence="3" id="KW-0175">Coiled coil</keyword>
<gene>
    <name evidence="5" type="ORF">RMAR00112_LOCUS673</name>
</gene>
<dbReference type="PANTHER" id="PTHR47447:SF17">
    <property type="entry name" value="OS12G0638900 PROTEIN"/>
    <property type="match status" value="1"/>
</dbReference>
<proteinExistence type="predicted"/>
<dbReference type="InterPro" id="IPR002885">
    <property type="entry name" value="PPR_rpt"/>
</dbReference>
<dbReference type="PROSITE" id="PS51375">
    <property type="entry name" value="PPR"/>
    <property type="match status" value="6"/>
</dbReference>
<feature type="repeat" description="PPR" evidence="2">
    <location>
        <begin position="297"/>
        <end position="331"/>
    </location>
</feature>
<evidence type="ECO:0008006" key="6">
    <source>
        <dbReference type="Google" id="ProtNLM"/>
    </source>
</evidence>
<sequence>MICFLSGITFPRRKTVRLALNKSDSYRDIPFRRDAASRLNVWLEVDRVPDIVEFGKVLREFASNGDIASIEEAMGLLQRNNIKPNAYIILEMMRAHLNDRRGADHASALAILLEAVENGLDVNIRLFNLLFSFYGKERRIGQLVSLKREMRKAGIAADELTYSALITAFAKSKEVRLGERAYQDMKRDNIRCTEKIYGAMLELYGGSNRVTAAEKVFRSYLKDCEPSTRMYTRMISAYANAGQRMKASRCFEDMKKHGLEPTQVTFNALLRCETRYGSVKSAGNILLAMLKRGEKPDAYTFVALIDAFGRDGDVDKALEVFMLMREAGEVPTTRSYNTVLTACLRNGEVEKASNVFENMQRSGIKPDRVTYNLLISAFGNLGDLNKMWRVYEIMGRSNERPDVHTFTQMIVAFTKARRSAVARQLFQKSLTKTMKKTHPMLFNEYTNALIEAEQYEEALEVFELQKQTSVRQNAKSLRLKRTLFDELKKLNIEIEEDTAGEVEDATGEPTEFLTEEEISGYDGSSTVLGGKEKDDGAKDEDVSVSTSDLNADADEDDTMDVLEYEEDSATSQVENSSDDQVANNEDIDELIEQLFGEEEEVFAQAQAVQQDDPVVSLESEDSVAEAIDEVDDEEAHGKEPSSQSPV</sequence>
<evidence type="ECO:0000313" key="5">
    <source>
        <dbReference type="EMBL" id="CAE0032733.1"/>
    </source>
</evidence>
<feature type="coiled-coil region" evidence="3">
    <location>
        <begin position="445"/>
        <end position="472"/>
    </location>
</feature>
<feature type="repeat" description="PPR" evidence="2">
    <location>
        <begin position="158"/>
        <end position="192"/>
    </location>
</feature>
<dbReference type="Gene3D" id="1.25.40.10">
    <property type="entry name" value="Tetratricopeptide repeat domain"/>
    <property type="match status" value="4"/>
</dbReference>
<dbReference type="NCBIfam" id="TIGR00756">
    <property type="entry name" value="PPR"/>
    <property type="match status" value="5"/>
</dbReference>
<feature type="repeat" description="PPR" evidence="2">
    <location>
        <begin position="262"/>
        <end position="296"/>
    </location>
</feature>